<comment type="catalytic activity">
    <reaction evidence="14">
        <text>L-ornithine + H(+) = putrescine + CO2</text>
        <dbReference type="Rhea" id="RHEA:22964"/>
        <dbReference type="ChEBI" id="CHEBI:15378"/>
        <dbReference type="ChEBI" id="CHEBI:16526"/>
        <dbReference type="ChEBI" id="CHEBI:46911"/>
        <dbReference type="ChEBI" id="CHEBI:326268"/>
        <dbReference type="EC" id="4.1.1.17"/>
    </reaction>
</comment>
<dbReference type="InterPro" id="IPR029066">
    <property type="entry name" value="PLP-binding_barrel"/>
</dbReference>
<keyword evidence="6 15" id="KW-0663">Pyridoxal phosphate</keyword>
<comment type="function">
    <text evidence="11">Catalyzes the first and rate-limiting step of polyamine biosynthesis that converts ornithine into putrescine, which is the precursor for the polyamines, spermidine and spermine. Polyamines are essential for cell proliferation and are implicated in cellular processes, ranging from DNA replication to apoptosis.</text>
</comment>
<evidence type="ECO:0000256" key="14">
    <source>
        <dbReference type="ARBA" id="ARBA00049127"/>
    </source>
</evidence>
<feature type="domain" description="Orn/DAP/Arg decarboxylase 2 N-terminal" evidence="16">
    <location>
        <begin position="100"/>
        <end position="329"/>
    </location>
</feature>
<dbReference type="InterPro" id="IPR000183">
    <property type="entry name" value="Orn/DAP/Arg_de-COase"/>
</dbReference>
<dbReference type="InterPro" id="IPR022653">
    <property type="entry name" value="De-COase2_pyr-phos_BS"/>
</dbReference>
<proteinExistence type="inferred from homology"/>
<dbReference type="SUPFAM" id="SSF51419">
    <property type="entry name" value="PLP-binding barrel"/>
    <property type="match status" value="1"/>
</dbReference>
<dbReference type="EMBL" id="FJVC01000296">
    <property type="protein sequence ID" value="CZT47524.1"/>
    <property type="molecule type" value="Genomic_DNA"/>
</dbReference>
<evidence type="ECO:0000256" key="6">
    <source>
        <dbReference type="ARBA" id="ARBA00022898"/>
    </source>
</evidence>
<reference evidence="18" key="1">
    <citation type="submission" date="2016-03" db="EMBL/GenBank/DDBJ databases">
        <authorList>
            <person name="Guldener U."/>
        </authorList>
    </citation>
    <scope>NUCLEOTIDE SEQUENCE [LARGE SCALE GENOMIC DNA]</scope>
</reference>
<dbReference type="Gene3D" id="2.40.37.10">
    <property type="entry name" value="Lyase, Ornithine Decarboxylase, Chain A, domain 1"/>
    <property type="match status" value="1"/>
</dbReference>
<keyword evidence="5" id="KW-0210">Decarboxylase</keyword>
<feature type="modified residue" description="N6-(pyridoxal phosphate)lysine" evidence="15">
    <location>
        <position position="124"/>
    </location>
</feature>
<protein>
    <recommendedName>
        <fullName evidence="12">Ornithine decarboxylase</fullName>
        <ecNumber evidence="10">4.1.1.17</ecNumber>
    </recommendedName>
</protein>
<evidence type="ECO:0000313" key="18">
    <source>
        <dbReference type="Proteomes" id="UP000177625"/>
    </source>
</evidence>
<gene>
    <name evidence="17" type="ORF">RSE6_08094</name>
</gene>
<dbReference type="FunFam" id="3.20.20.10:FF:000005">
    <property type="entry name" value="Ornithine decarboxylase"/>
    <property type="match status" value="1"/>
</dbReference>
<dbReference type="GO" id="GO:0005737">
    <property type="term" value="C:cytoplasm"/>
    <property type="evidence" value="ECO:0007669"/>
    <property type="project" value="UniProtKB-SubCell"/>
</dbReference>
<evidence type="ECO:0000256" key="2">
    <source>
        <dbReference type="ARBA" id="ARBA00004496"/>
    </source>
</evidence>
<evidence type="ECO:0000256" key="3">
    <source>
        <dbReference type="ARBA" id="ARBA00008872"/>
    </source>
</evidence>
<dbReference type="EC" id="4.1.1.17" evidence="10"/>
<evidence type="ECO:0000256" key="4">
    <source>
        <dbReference type="ARBA" id="ARBA00022490"/>
    </source>
</evidence>
<comment type="cofactor">
    <cofactor evidence="1 15">
        <name>pyridoxal 5'-phosphate</name>
        <dbReference type="ChEBI" id="CHEBI:597326"/>
    </cofactor>
</comment>
<dbReference type="PRINTS" id="PR01182">
    <property type="entry name" value="ORNDCRBXLASE"/>
</dbReference>
<dbReference type="PANTHER" id="PTHR11482:SF6">
    <property type="entry name" value="ORNITHINE DECARBOXYLASE 1-RELATED"/>
    <property type="match status" value="1"/>
</dbReference>
<evidence type="ECO:0000256" key="9">
    <source>
        <dbReference type="ARBA" id="ARBA00034115"/>
    </source>
</evidence>
<dbReference type="Gene3D" id="3.20.20.10">
    <property type="entry name" value="Alanine racemase"/>
    <property type="match status" value="1"/>
</dbReference>
<dbReference type="InterPro" id="IPR002433">
    <property type="entry name" value="Orn_de-COase"/>
</dbReference>
<keyword evidence="8" id="KW-0456">Lyase</keyword>
<dbReference type="SUPFAM" id="SSF50621">
    <property type="entry name" value="Alanine racemase C-terminal domain-like"/>
    <property type="match status" value="1"/>
</dbReference>
<dbReference type="Proteomes" id="UP000177625">
    <property type="component" value="Unassembled WGS sequence"/>
</dbReference>
<dbReference type="PANTHER" id="PTHR11482">
    <property type="entry name" value="ARGININE/DIAMINOPIMELATE/ORNITHINE DECARBOXYLASE"/>
    <property type="match status" value="1"/>
</dbReference>
<dbReference type="GO" id="GO:0004586">
    <property type="term" value="F:ornithine decarboxylase activity"/>
    <property type="evidence" value="ECO:0007669"/>
    <property type="project" value="UniProtKB-EC"/>
</dbReference>
<dbReference type="CDD" id="cd00622">
    <property type="entry name" value="PLPDE_III_ODC"/>
    <property type="match status" value="1"/>
</dbReference>
<dbReference type="FunFam" id="2.40.37.10:FF:000010">
    <property type="entry name" value="Ornithine decarboxylase"/>
    <property type="match status" value="1"/>
</dbReference>
<comment type="subcellular location">
    <subcellularLocation>
        <location evidence="2">Cytoplasm</location>
    </subcellularLocation>
</comment>
<keyword evidence="7" id="KW-0620">Polyamine biosynthesis</keyword>
<feature type="active site" description="Proton donor" evidence="15">
    <location>
        <position position="410"/>
    </location>
</feature>
<evidence type="ECO:0000313" key="17">
    <source>
        <dbReference type="EMBL" id="CZT47524.1"/>
    </source>
</evidence>
<dbReference type="InterPro" id="IPR022644">
    <property type="entry name" value="De-COase2_N"/>
</dbReference>
<evidence type="ECO:0000256" key="13">
    <source>
        <dbReference type="ARBA" id="ARBA00046672"/>
    </source>
</evidence>
<dbReference type="Pfam" id="PF02784">
    <property type="entry name" value="Orn_Arg_deC_N"/>
    <property type="match status" value="1"/>
</dbReference>
<dbReference type="PROSITE" id="PS00878">
    <property type="entry name" value="ODR_DC_2_1"/>
    <property type="match status" value="1"/>
</dbReference>
<sequence length="473" mass="52864">MSARFQLTISKHNNNYKQPLNFFEDMSPSAITTLETQTSHTNIQSYYENPQNSFIEIDVKSYGVKNPKKLIGDALKERVENIDQDACEAGEEDAFFVADLGEVYRQHMRWKLNLPRVKPFYAVKCNPDQRIIQLLAALGTGFDCASKAEIEQVLKAEVDPSRIIYAQPCKTNSYVRYAANHNVKQMTFDNADELYKVKKLFPGAELFLRISTDDSTSLCRLSLKFGAAMDTTNGLLALAKELGLNVVGVSFHVGSGASDPLAYMRAVQDARLVFDQAAAYGFSLHTLDIGGGFVSESFEAMASVLRQALDTYMPSYINVIGEPGRYYVSSAFTLACHIIARRTIEDPISREKSYMIYLNDGLYGNFSSIMFDHQNPIAKVLRTSEQTYFNNVAAHDSANGTEYSIWGPTCDGIDRISESIRFNHTLDVGDWLYFEEMGAYTKCSATRFNGFSDAHEVIYVASEPGARALMGMN</sequence>
<evidence type="ECO:0000256" key="12">
    <source>
        <dbReference type="ARBA" id="ARBA00039485"/>
    </source>
</evidence>
<name>A0A1E1MEM7_RHYSE</name>
<comment type="pathway">
    <text evidence="9">Amine and polyamine biosynthesis; putrescine biosynthesis via L-ornithine pathway; putrescine from L-ornithine: step 1/1.</text>
</comment>
<dbReference type="PRINTS" id="PR01179">
    <property type="entry name" value="ODADCRBXLASE"/>
</dbReference>
<accession>A0A1E1MEM7</accession>
<dbReference type="AlphaFoldDB" id="A0A1E1MEM7"/>
<dbReference type="GO" id="GO:0033387">
    <property type="term" value="P:putrescine biosynthetic process from arginine, via ornithine"/>
    <property type="evidence" value="ECO:0007669"/>
    <property type="project" value="TreeGrafter"/>
</dbReference>
<comment type="subunit">
    <text evidence="13">Homodimer. Only the dimer is catalytically active, as the active sites are constructed of residues from both monomers.</text>
</comment>
<evidence type="ECO:0000256" key="11">
    <source>
        <dbReference type="ARBA" id="ARBA00037173"/>
    </source>
</evidence>
<evidence type="ECO:0000256" key="7">
    <source>
        <dbReference type="ARBA" id="ARBA00023115"/>
    </source>
</evidence>
<evidence type="ECO:0000259" key="16">
    <source>
        <dbReference type="Pfam" id="PF02784"/>
    </source>
</evidence>
<evidence type="ECO:0000256" key="8">
    <source>
        <dbReference type="ARBA" id="ARBA00023239"/>
    </source>
</evidence>
<comment type="similarity">
    <text evidence="3">Belongs to the Orn/Lys/Arg decarboxylase class-II family.</text>
</comment>
<keyword evidence="4" id="KW-0963">Cytoplasm</keyword>
<evidence type="ECO:0000256" key="5">
    <source>
        <dbReference type="ARBA" id="ARBA00022793"/>
    </source>
</evidence>
<organism evidence="17 18">
    <name type="scientific">Rhynchosporium secalis</name>
    <name type="common">Barley scald fungus</name>
    <dbReference type="NCBI Taxonomy" id="38038"/>
    <lineage>
        <taxon>Eukaryota</taxon>
        <taxon>Fungi</taxon>
        <taxon>Dikarya</taxon>
        <taxon>Ascomycota</taxon>
        <taxon>Pezizomycotina</taxon>
        <taxon>Leotiomycetes</taxon>
        <taxon>Helotiales</taxon>
        <taxon>Ploettnerulaceae</taxon>
        <taxon>Rhynchosporium</taxon>
    </lineage>
</organism>
<evidence type="ECO:0000256" key="15">
    <source>
        <dbReference type="PIRSR" id="PIRSR600183-50"/>
    </source>
</evidence>
<evidence type="ECO:0000256" key="1">
    <source>
        <dbReference type="ARBA" id="ARBA00001933"/>
    </source>
</evidence>
<keyword evidence="18" id="KW-1185">Reference proteome</keyword>
<evidence type="ECO:0000256" key="10">
    <source>
        <dbReference type="ARBA" id="ARBA00034138"/>
    </source>
</evidence>
<dbReference type="InterPro" id="IPR009006">
    <property type="entry name" value="Ala_racemase/Decarboxylase_C"/>
</dbReference>